<feature type="signal peptide" evidence="1">
    <location>
        <begin position="1"/>
        <end position="32"/>
    </location>
</feature>
<accession>A0A517U4Z1</accession>
<dbReference type="EMBL" id="CP036339">
    <property type="protein sequence ID" value="QDT75640.1"/>
    <property type="molecule type" value="Genomic_DNA"/>
</dbReference>
<evidence type="ECO:0000313" key="4">
    <source>
        <dbReference type="Proteomes" id="UP000317909"/>
    </source>
</evidence>
<dbReference type="GO" id="GO:0004553">
    <property type="term" value="F:hydrolase activity, hydrolyzing O-glycosyl compounds"/>
    <property type="evidence" value="ECO:0007669"/>
    <property type="project" value="InterPro"/>
</dbReference>
<protein>
    <recommendedName>
        <fullName evidence="2">Carbohydrate-binding domain-containing protein</fullName>
    </recommendedName>
</protein>
<name>A0A517U4Z1_9BACT</name>
<evidence type="ECO:0000256" key="1">
    <source>
        <dbReference type="SAM" id="SignalP"/>
    </source>
</evidence>
<dbReference type="CDD" id="cd09620">
    <property type="entry name" value="CBM9_like_3"/>
    <property type="match status" value="1"/>
</dbReference>
<dbReference type="GO" id="GO:0030246">
    <property type="term" value="F:carbohydrate binding"/>
    <property type="evidence" value="ECO:0007669"/>
    <property type="project" value="InterPro"/>
</dbReference>
<feature type="domain" description="Carbohydrate-binding" evidence="2">
    <location>
        <begin position="50"/>
        <end position="219"/>
    </location>
</feature>
<dbReference type="OrthoDB" id="226401at2"/>
<evidence type="ECO:0000259" key="2">
    <source>
        <dbReference type="Pfam" id="PF06452"/>
    </source>
</evidence>
<dbReference type="Pfam" id="PF06452">
    <property type="entry name" value="CBM9_1"/>
    <property type="match status" value="1"/>
</dbReference>
<dbReference type="GO" id="GO:0016052">
    <property type="term" value="P:carbohydrate catabolic process"/>
    <property type="evidence" value="ECO:0007669"/>
    <property type="project" value="InterPro"/>
</dbReference>
<evidence type="ECO:0000313" key="3">
    <source>
        <dbReference type="EMBL" id="QDT75640.1"/>
    </source>
</evidence>
<organism evidence="3 4">
    <name type="scientific">Lacipirellula limnantheis</name>
    <dbReference type="NCBI Taxonomy" id="2528024"/>
    <lineage>
        <taxon>Bacteria</taxon>
        <taxon>Pseudomonadati</taxon>
        <taxon>Planctomycetota</taxon>
        <taxon>Planctomycetia</taxon>
        <taxon>Pirellulales</taxon>
        <taxon>Lacipirellulaceae</taxon>
        <taxon>Lacipirellula</taxon>
    </lineage>
</organism>
<dbReference type="AlphaFoldDB" id="A0A517U4Z1"/>
<dbReference type="Proteomes" id="UP000317909">
    <property type="component" value="Chromosome"/>
</dbReference>
<proteinExistence type="predicted"/>
<keyword evidence="4" id="KW-1185">Reference proteome</keyword>
<dbReference type="SUPFAM" id="SSF49344">
    <property type="entry name" value="CBD9-like"/>
    <property type="match status" value="1"/>
</dbReference>
<dbReference type="RefSeq" id="WP_145435386.1">
    <property type="nucleotide sequence ID" value="NZ_CP036339.1"/>
</dbReference>
<gene>
    <name evidence="3" type="ORF">I41_48800</name>
</gene>
<feature type="chain" id="PRO_5022135509" description="Carbohydrate-binding domain-containing protein" evidence="1">
    <location>
        <begin position="33"/>
        <end position="291"/>
    </location>
</feature>
<sequence precursor="true">MPDQTRSHPTVRLTVFLGSVLLTSCLGNDAMAAFTPATYEARRTTAAPTIDGDLSDSAWSSAQAIGPFFAYRSGGAPAAAETSMRILWDDLFLYVSMQASDADIRSSCSLAGACGHDAALFLGDVVELFVRESTSQVRYHEFEWSPLGSDFDARFESRFGAPGAAWESGLLSAVLVSGTVDAASDTDLGWAAEARIPLASFQSAVKVGTTWTFTGARYDYHNRNVPGGPALMMSTRGDPSAPAGGVTNGFHTYEIYDKLRFVGEPVPEPPALEIAAGALAAIMMMRRRQHV</sequence>
<dbReference type="KEGG" id="llh:I41_48800"/>
<dbReference type="InterPro" id="IPR010502">
    <property type="entry name" value="Carb-bd_dom_fam9"/>
</dbReference>
<dbReference type="PROSITE" id="PS51257">
    <property type="entry name" value="PROKAR_LIPOPROTEIN"/>
    <property type="match status" value="1"/>
</dbReference>
<dbReference type="Gene3D" id="2.60.40.1190">
    <property type="match status" value="1"/>
</dbReference>
<keyword evidence="1" id="KW-0732">Signal</keyword>
<reference evidence="3 4" key="1">
    <citation type="submission" date="2019-02" db="EMBL/GenBank/DDBJ databases">
        <title>Deep-cultivation of Planctomycetes and their phenomic and genomic characterization uncovers novel biology.</title>
        <authorList>
            <person name="Wiegand S."/>
            <person name="Jogler M."/>
            <person name="Boedeker C."/>
            <person name="Pinto D."/>
            <person name="Vollmers J."/>
            <person name="Rivas-Marin E."/>
            <person name="Kohn T."/>
            <person name="Peeters S.H."/>
            <person name="Heuer A."/>
            <person name="Rast P."/>
            <person name="Oberbeckmann S."/>
            <person name="Bunk B."/>
            <person name="Jeske O."/>
            <person name="Meyerdierks A."/>
            <person name="Storesund J.E."/>
            <person name="Kallscheuer N."/>
            <person name="Luecker S."/>
            <person name="Lage O.M."/>
            <person name="Pohl T."/>
            <person name="Merkel B.J."/>
            <person name="Hornburger P."/>
            <person name="Mueller R.-W."/>
            <person name="Bruemmer F."/>
            <person name="Labrenz M."/>
            <person name="Spormann A.M."/>
            <person name="Op den Camp H."/>
            <person name="Overmann J."/>
            <person name="Amann R."/>
            <person name="Jetten M.S.M."/>
            <person name="Mascher T."/>
            <person name="Medema M.H."/>
            <person name="Devos D.P."/>
            <person name="Kaster A.-K."/>
            <person name="Ovreas L."/>
            <person name="Rohde M."/>
            <person name="Galperin M.Y."/>
            <person name="Jogler C."/>
        </authorList>
    </citation>
    <scope>NUCLEOTIDE SEQUENCE [LARGE SCALE GENOMIC DNA]</scope>
    <source>
        <strain evidence="3 4">I41</strain>
    </source>
</reference>